<evidence type="ECO:0000313" key="3">
    <source>
        <dbReference type="Proteomes" id="UP000803884"/>
    </source>
</evidence>
<proteinExistence type="predicted"/>
<organism evidence="2 3">
    <name type="scientific">Cladosporium halotolerans</name>
    <dbReference type="NCBI Taxonomy" id="1052096"/>
    <lineage>
        <taxon>Eukaryota</taxon>
        <taxon>Fungi</taxon>
        <taxon>Dikarya</taxon>
        <taxon>Ascomycota</taxon>
        <taxon>Pezizomycotina</taxon>
        <taxon>Dothideomycetes</taxon>
        <taxon>Dothideomycetidae</taxon>
        <taxon>Cladosporiales</taxon>
        <taxon>Cladosporiaceae</taxon>
        <taxon>Cladosporium</taxon>
    </lineage>
</organism>
<dbReference type="Proteomes" id="UP000803884">
    <property type="component" value="Unassembled WGS sequence"/>
</dbReference>
<comment type="caution">
    <text evidence="2">The sequence shown here is derived from an EMBL/GenBank/DDBJ whole genome shotgun (WGS) entry which is preliminary data.</text>
</comment>
<feature type="signal peptide" evidence="1">
    <location>
        <begin position="1"/>
        <end position="18"/>
    </location>
</feature>
<evidence type="ECO:0000313" key="2">
    <source>
        <dbReference type="EMBL" id="KAL1588002.1"/>
    </source>
</evidence>
<keyword evidence="1" id="KW-0732">Signal</keyword>
<reference evidence="2 3" key="1">
    <citation type="journal article" date="2020" name="Microbiol. Resour. Announc.">
        <title>Draft Genome Sequence of a Cladosporium Species Isolated from the Mesophotic Ascidian Didemnum maculosum.</title>
        <authorList>
            <person name="Gioti A."/>
            <person name="Siaperas R."/>
            <person name="Nikolaivits E."/>
            <person name="Le Goff G."/>
            <person name="Ouazzani J."/>
            <person name="Kotoulas G."/>
            <person name="Topakas E."/>
        </authorList>
    </citation>
    <scope>NUCLEOTIDE SEQUENCE [LARGE SCALE GENOMIC DNA]</scope>
    <source>
        <strain evidence="2 3">TM138-S3</strain>
    </source>
</reference>
<protein>
    <submittedName>
        <fullName evidence="2">Hydrophobin-1</fullName>
    </submittedName>
</protein>
<name>A0AB34KVF4_9PEZI</name>
<gene>
    <name evidence="2" type="primary">HCh-1_1</name>
    <name evidence="2" type="ORF">WHR41_03197</name>
</gene>
<keyword evidence="3" id="KW-1185">Reference proteome</keyword>
<feature type="chain" id="PRO_5044298798" evidence="1">
    <location>
        <begin position="19"/>
        <end position="104"/>
    </location>
</feature>
<dbReference type="EMBL" id="JAAQHG020000008">
    <property type="protein sequence ID" value="KAL1588002.1"/>
    <property type="molecule type" value="Genomic_DNA"/>
</dbReference>
<dbReference type="GeneID" id="96004641"/>
<accession>A0AB34KVF4</accession>
<evidence type="ECO:0000256" key="1">
    <source>
        <dbReference type="SAM" id="SignalP"/>
    </source>
</evidence>
<dbReference type="RefSeq" id="XP_069231107.1">
    <property type="nucleotide sequence ID" value="XM_069371803.1"/>
</dbReference>
<dbReference type="AlphaFoldDB" id="A0AB34KVF4"/>
<sequence>MAFIKTLLIASVAALAYAAPQGASDGNTKISASKDSQEAACGNGQKLACCNSGEDLIGANCLNVPILAVPIQQACGSNVAACCKTGDASGNLINLELNCLSLPL</sequence>